<comment type="caution">
    <text evidence="2">The sequence shown here is derived from an EMBL/GenBank/DDBJ whole genome shotgun (WGS) entry which is preliminary data.</text>
</comment>
<proteinExistence type="predicted"/>
<keyword evidence="1" id="KW-0472">Membrane</keyword>
<feature type="transmembrane region" description="Helical" evidence="1">
    <location>
        <begin position="16"/>
        <end position="35"/>
    </location>
</feature>
<dbReference type="Gene3D" id="1.10.1220.10">
    <property type="entry name" value="Met repressor-like"/>
    <property type="match status" value="1"/>
</dbReference>
<protein>
    <recommendedName>
        <fullName evidence="4">Ribbon-helix-helix protein CopG domain-containing protein</fullName>
    </recommendedName>
</protein>
<organism evidence="2 3">
    <name type="scientific">Leptolyngbya foveolarum</name>
    <dbReference type="NCBI Taxonomy" id="47253"/>
    <lineage>
        <taxon>Bacteria</taxon>
        <taxon>Bacillati</taxon>
        <taxon>Cyanobacteriota</taxon>
        <taxon>Cyanophyceae</taxon>
        <taxon>Leptolyngbyales</taxon>
        <taxon>Leptolyngbyaceae</taxon>
        <taxon>Leptolyngbya group</taxon>
        <taxon>Leptolyngbya</taxon>
    </lineage>
</organism>
<evidence type="ECO:0000313" key="2">
    <source>
        <dbReference type="EMBL" id="PZO10717.1"/>
    </source>
</evidence>
<evidence type="ECO:0000313" key="3">
    <source>
        <dbReference type="Proteomes" id="UP000249354"/>
    </source>
</evidence>
<sequence>MHFVSPLENSAAVLNYIKLLLVVLLLIVVAHLVFFKQRGKIVITNQEPEDMRLQVDVSEEIKTKLKLQSVRVGKTMSELVEEALREYLEKAEKAKNS</sequence>
<reference evidence="3" key="1">
    <citation type="submission" date="2018-04" db="EMBL/GenBank/DDBJ databases">
        <authorList>
            <person name="Cornet L."/>
        </authorList>
    </citation>
    <scope>NUCLEOTIDE SEQUENCE [LARGE SCALE GENOMIC DNA]</scope>
</reference>
<keyword evidence="1" id="KW-1133">Transmembrane helix</keyword>
<name>A0A2W4TUT1_9CYAN</name>
<gene>
    <name evidence="2" type="ORF">DCF25_20350</name>
</gene>
<reference evidence="2 3" key="2">
    <citation type="submission" date="2018-06" db="EMBL/GenBank/DDBJ databases">
        <title>Metagenomic assembly of (sub)arctic Cyanobacteria and their associated microbiome from non-axenic cultures.</title>
        <authorList>
            <person name="Baurain D."/>
        </authorList>
    </citation>
    <scope>NUCLEOTIDE SEQUENCE [LARGE SCALE GENOMIC DNA]</scope>
    <source>
        <strain evidence="2">ULC129bin1</strain>
    </source>
</reference>
<evidence type="ECO:0000256" key="1">
    <source>
        <dbReference type="SAM" id="Phobius"/>
    </source>
</evidence>
<dbReference type="InterPro" id="IPR013321">
    <property type="entry name" value="Arc_rbn_hlx_hlx"/>
</dbReference>
<keyword evidence="1" id="KW-0812">Transmembrane</keyword>
<dbReference type="Proteomes" id="UP000249354">
    <property type="component" value="Unassembled WGS sequence"/>
</dbReference>
<dbReference type="EMBL" id="QBMC01000210">
    <property type="protein sequence ID" value="PZO10717.1"/>
    <property type="molecule type" value="Genomic_DNA"/>
</dbReference>
<evidence type="ECO:0008006" key="4">
    <source>
        <dbReference type="Google" id="ProtNLM"/>
    </source>
</evidence>
<dbReference type="SUPFAM" id="SSF47598">
    <property type="entry name" value="Ribbon-helix-helix"/>
    <property type="match status" value="1"/>
</dbReference>
<dbReference type="GO" id="GO:0006355">
    <property type="term" value="P:regulation of DNA-templated transcription"/>
    <property type="evidence" value="ECO:0007669"/>
    <property type="project" value="InterPro"/>
</dbReference>
<accession>A0A2W4TUT1</accession>
<dbReference type="InterPro" id="IPR010985">
    <property type="entry name" value="Ribbon_hlx_hlx"/>
</dbReference>
<dbReference type="AlphaFoldDB" id="A0A2W4TUT1"/>